<dbReference type="InterPro" id="IPR029063">
    <property type="entry name" value="SAM-dependent_MTases_sf"/>
</dbReference>
<protein>
    <submittedName>
        <fullName evidence="2">Class I SAM-dependent methyltransferase</fullName>
    </submittedName>
</protein>
<sequence>MKYLMLGAAALALAACSQETSSDAAPADSHETMASADDMEHGDMEHDAMSASEKLDAVLAAEADDVKARYPYRHPKETLEFFGVEPGMTVVDTLPGEPGWYGQILVPYLGPDGVLIGADYSIDMWSKFPGRYSSEEYLKGKESFVSDYIASVDAMRGEEGAEAAAFQLGSLPDSLKGTADVVLMMRAAHHFNRLEDGKYFTEALADFMDVLKPGGVVGVVQHRAQEDMPDDWAVGNAGYVKQSHIISLFENAGFELVEASEINANPADRPTTDDVVWRLPPSSADEAGIGESDRMTLKFRKPE</sequence>
<name>A0ABW1L0P6_9PROT</name>
<keyword evidence="3" id="KW-1185">Reference proteome</keyword>
<reference evidence="2 3" key="1">
    <citation type="submission" date="2024-09" db="EMBL/GenBank/DDBJ databases">
        <authorList>
            <person name="Zhang Z.-H."/>
        </authorList>
    </citation>
    <scope>NUCLEOTIDE SEQUENCE [LARGE SCALE GENOMIC DNA]</scope>
    <source>
        <strain evidence="2 3">HHTR114</strain>
    </source>
</reference>
<dbReference type="GO" id="GO:0032259">
    <property type="term" value="P:methylation"/>
    <property type="evidence" value="ECO:0007669"/>
    <property type="project" value="UniProtKB-KW"/>
</dbReference>
<gene>
    <name evidence="2" type="ORF">ACFMB1_12975</name>
</gene>
<dbReference type="EMBL" id="JBHPON010000002">
    <property type="protein sequence ID" value="MFC6036462.1"/>
    <property type="molecule type" value="Genomic_DNA"/>
</dbReference>
<dbReference type="Gene3D" id="3.40.50.150">
    <property type="entry name" value="Vaccinia Virus protein VP39"/>
    <property type="match status" value="1"/>
</dbReference>
<dbReference type="InterPro" id="IPR016980">
    <property type="entry name" value="S-AdoMet-dep_MeTrfase_Alr7345"/>
</dbReference>
<dbReference type="PIRSF" id="PIRSF031679">
    <property type="entry name" value="Mtase_Alr7345_prd"/>
    <property type="match status" value="1"/>
</dbReference>
<feature type="compositionally biased region" description="Basic and acidic residues" evidence="1">
    <location>
        <begin position="291"/>
        <end position="303"/>
    </location>
</feature>
<evidence type="ECO:0000313" key="3">
    <source>
        <dbReference type="Proteomes" id="UP001596116"/>
    </source>
</evidence>
<dbReference type="GO" id="GO:0008168">
    <property type="term" value="F:methyltransferase activity"/>
    <property type="evidence" value="ECO:0007669"/>
    <property type="project" value="UniProtKB-KW"/>
</dbReference>
<accession>A0ABW1L0P6</accession>
<feature type="region of interest" description="Disordered" evidence="1">
    <location>
        <begin position="280"/>
        <end position="303"/>
    </location>
</feature>
<dbReference type="Proteomes" id="UP001596116">
    <property type="component" value="Unassembled WGS sequence"/>
</dbReference>
<evidence type="ECO:0000313" key="2">
    <source>
        <dbReference type="EMBL" id="MFC6036462.1"/>
    </source>
</evidence>
<keyword evidence="2" id="KW-0489">Methyltransferase</keyword>
<dbReference type="RefSeq" id="WP_379882302.1">
    <property type="nucleotide sequence ID" value="NZ_JBHPON010000002.1"/>
</dbReference>
<comment type="caution">
    <text evidence="2">The sequence shown here is derived from an EMBL/GenBank/DDBJ whole genome shotgun (WGS) entry which is preliminary data.</text>
</comment>
<evidence type="ECO:0000256" key="1">
    <source>
        <dbReference type="SAM" id="MobiDB-lite"/>
    </source>
</evidence>
<organism evidence="2 3">
    <name type="scientific">Hyphococcus aureus</name>
    <dbReference type="NCBI Taxonomy" id="2666033"/>
    <lineage>
        <taxon>Bacteria</taxon>
        <taxon>Pseudomonadati</taxon>
        <taxon>Pseudomonadota</taxon>
        <taxon>Alphaproteobacteria</taxon>
        <taxon>Parvularculales</taxon>
        <taxon>Parvularculaceae</taxon>
        <taxon>Hyphococcus</taxon>
    </lineage>
</organism>
<keyword evidence="2" id="KW-0808">Transferase</keyword>
<proteinExistence type="predicted"/>
<dbReference type="PROSITE" id="PS51257">
    <property type="entry name" value="PROKAR_LIPOPROTEIN"/>
    <property type="match status" value="1"/>
</dbReference>
<dbReference type="SUPFAM" id="SSF53335">
    <property type="entry name" value="S-adenosyl-L-methionine-dependent methyltransferases"/>
    <property type="match status" value="1"/>
</dbReference>